<keyword evidence="2" id="KW-1185">Reference proteome</keyword>
<evidence type="ECO:0000313" key="1">
    <source>
        <dbReference type="EMBL" id="KAF2478060.1"/>
    </source>
</evidence>
<feature type="non-terminal residue" evidence="1">
    <location>
        <position position="421"/>
    </location>
</feature>
<accession>A0ACB6RH47</accession>
<dbReference type="EMBL" id="MU003492">
    <property type="protein sequence ID" value="KAF2478060.1"/>
    <property type="molecule type" value="Genomic_DNA"/>
</dbReference>
<name>A0ACB6RH47_9PLEO</name>
<comment type="caution">
    <text evidence="1">The sequence shown here is derived from an EMBL/GenBank/DDBJ whole genome shotgun (WGS) entry which is preliminary data.</text>
</comment>
<organism evidence="1 2">
    <name type="scientific">Lindgomyces ingoldianus</name>
    <dbReference type="NCBI Taxonomy" id="673940"/>
    <lineage>
        <taxon>Eukaryota</taxon>
        <taxon>Fungi</taxon>
        <taxon>Dikarya</taxon>
        <taxon>Ascomycota</taxon>
        <taxon>Pezizomycotina</taxon>
        <taxon>Dothideomycetes</taxon>
        <taxon>Pleosporomycetidae</taxon>
        <taxon>Pleosporales</taxon>
        <taxon>Lindgomycetaceae</taxon>
        <taxon>Lindgomyces</taxon>
    </lineage>
</organism>
<proteinExistence type="predicted"/>
<reference evidence="1" key="1">
    <citation type="journal article" date="2020" name="Stud. Mycol.">
        <title>101 Dothideomycetes genomes: a test case for predicting lifestyles and emergence of pathogens.</title>
        <authorList>
            <person name="Haridas S."/>
            <person name="Albert R."/>
            <person name="Binder M."/>
            <person name="Bloem J."/>
            <person name="Labutti K."/>
            <person name="Salamov A."/>
            <person name="Andreopoulos B."/>
            <person name="Baker S."/>
            <person name="Barry K."/>
            <person name="Bills G."/>
            <person name="Bluhm B."/>
            <person name="Cannon C."/>
            <person name="Castanera R."/>
            <person name="Culley D."/>
            <person name="Daum C."/>
            <person name="Ezra D."/>
            <person name="Gonzalez J."/>
            <person name="Henrissat B."/>
            <person name="Kuo A."/>
            <person name="Liang C."/>
            <person name="Lipzen A."/>
            <person name="Lutzoni F."/>
            <person name="Magnuson J."/>
            <person name="Mondo S."/>
            <person name="Nolan M."/>
            <person name="Ohm R."/>
            <person name="Pangilinan J."/>
            <person name="Park H.-J."/>
            <person name="Ramirez L."/>
            <person name="Alfaro M."/>
            <person name="Sun H."/>
            <person name="Tritt A."/>
            <person name="Yoshinaga Y."/>
            <person name="Zwiers L.-H."/>
            <person name="Turgeon B."/>
            <person name="Goodwin S."/>
            <person name="Spatafora J."/>
            <person name="Crous P."/>
            <person name="Grigoriev I."/>
        </authorList>
    </citation>
    <scope>NUCLEOTIDE SEQUENCE</scope>
    <source>
        <strain evidence="1">ATCC 200398</strain>
    </source>
</reference>
<dbReference type="Proteomes" id="UP000799755">
    <property type="component" value="Unassembled WGS sequence"/>
</dbReference>
<sequence length="421" mass="47173">MDPFWPEFSNLSSARGSYESLLPINPQFSESSPLVPLPSSEIAPNAQSPLNEDGEGSENGRKKRRRIPPDARRVLEECFERHREDPYVPQDEAKNLAARTGLSLKQVRTFFANARARKLPPPSSHNTSSGGTHSMDIPGSTTGSSQKDPMERFLSSSPEDEGISEDAVQRAAESLSPTNSSSPSLRRHPGVADTMSVSDATFSSSSRSSSSQASIDSTNSRGPRRGRKRQREHSMKDITNILREPSDPYKIYQCTFCTSDFSQKYDWRRHEESVHFPQKEWVCIPDGPTYDLAEGGIRCAFCDENEPSNDHFDLHNCAACISAPRFQQTFTRKDKLQQHLVQVHRLAQFSKTTQSWHRPIERKITLACGLCGSVLADWQTRADHIASHFSDGVGMDLWLSDPGGIMPYALVDENIKQRYEI</sequence>
<protein>
    <submittedName>
        <fullName evidence="1">Uncharacterized protein</fullName>
    </submittedName>
</protein>
<evidence type="ECO:0000313" key="2">
    <source>
        <dbReference type="Proteomes" id="UP000799755"/>
    </source>
</evidence>
<gene>
    <name evidence="1" type="ORF">BDR25DRAFT_365080</name>
</gene>